<protein>
    <submittedName>
        <fullName evidence="1">Uncharacterized protein</fullName>
    </submittedName>
</protein>
<dbReference type="AlphaFoldDB" id="A0A166MUZ2"/>
<evidence type="ECO:0000313" key="2">
    <source>
        <dbReference type="Proteomes" id="UP000077266"/>
    </source>
</evidence>
<sequence length="290" mass="31841">MCRTGPAAYRSCSSCSLSTEPRQRLLDISARGVSMRMGGGGTLRASCGTWYVAYLSAVGTALMRFFKIMKGEWSAVIRLVQALSSQLELATQKTVMALAIPKLFDRIANTPGPSAADQPKLVQLLEHLSSSHKQLFYKPVILCAAATKDMTVIGHLHVLQALARLLPDFWIGDAELMAIALLSDNSAPPKGGKRRSWGATKVGQCVLASQIIEDMRKRSEAKAERVKKDKGISESARQPEHAYLLNLEDRITVLLDAREKVTLLPFSQRLLIVTLLHEIRSYTLGPARLS</sequence>
<evidence type="ECO:0000313" key="1">
    <source>
        <dbReference type="EMBL" id="KZV78431.1"/>
    </source>
</evidence>
<keyword evidence="2" id="KW-1185">Reference proteome</keyword>
<reference evidence="1 2" key="1">
    <citation type="journal article" date="2016" name="Mol. Biol. Evol.">
        <title>Comparative Genomics of Early-Diverging Mushroom-Forming Fungi Provides Insights into the Origins of Lignocellulose Decay Capabilities.</title>
        <authorList>
            <person name="Nagy L.G."/>
            <person name="Riley R."/>
            <person name="Tritt A."/>
            <person name="Adam C."/>
            <person name="Daum C."/>
            <person name="Floudas D."/>
            <person name="Sun H."/>
            <person name="Yadav J.S."/>
            <person name="Pangilinan J."/>
            <person name="Larsson K.H."/>
            <person name="Matsuura K."/>
            <person name="Barry K."/>
            <person name="Labutti K."/>
            <person name="Kuo R."/>
            <person name="Ohm R.A."/>
            <person name="Bhattacharya S.S."/>
            <person name="Shirouzu T."/>
            <person name="Yoshinaga Y."/>
            <person name="Martin F.M."/>
            <person name="Grigoriev I.V."/>
            <person name="Hibbett D.S."/>
        </authorList>
    </citation>
    <scope>NUCLEOTIDE SEQUENCE [LARGE SCALE GENOMIC DNA]</scope>
    <source>
        <strain evidence="1 2">HHB12029</strain>
    </source>
</reference>
<name>A0A166MUZ2_EXIGL</name>
<accession>A0A166MUZ2</accession>
<proteinExistence type="predicted"/>
<dbReference type="Proteomes" id="UP000077266">
    <property type="component" value="Unassembled WGS sequence"/>
</dbReference>
<organism evidence="1 2">
    <name type="scientific">Exidia glandulosa HHB12029</name>
    <dbReference type="NCBI Taxonomy" id="1314781"/>
    <lineage>
        <taxon>Eukaryota</taxon>
        <taxon>Fungi</taxon>
        <taxon>Dikarya</taxon>
        <taxon>Basidiomycota</taxon>
        <taxon>Agaricomycotina</taxon>
        <taxon>Agaricomycetes</taxon>
        <taxon>Auriculariales</taxon>
        <taxon>Exidiaceae</taxon>
        <taxon>Exidia</taxon>
    </lineage>
</organism>
<dbReference type="InParanoid" id="A0A166MUZ2"/>
<gene>
    <name evidence="1" type="ORF">EXIGLDRAFT_33875</name>
</gene>
<dbReference type="EMBL" id="KV426901">
    <property type="protein sequence ID" value="KZV78431.1"/>
    <property type="molecule type" value="Genomic_DNA"/>
</dbReference>
<dbReference type="STRING" id="1314781.A0A166MUZ2"/>
<dbReference type="OrthoDB" id="5584001at2759"/>